<dbReference type="EMBL" id="JAPQER010000003">
    <property type="protein sequence ID" value="MCY6484641.1"/>
    <property type="molecule type" value="Genomic_DNA"/>
</dbReference>
<keyword evidence="3" id="KW-1185">Reference proteome</keyword>
<dbReference type="RefSeq" id="WP_268040947.1">
    <property type="nucleotide sequence ID" value="NZ_JAPQER010000003.1"/>
</dbReference>
<feature type="transmembrane region" description="Helical" evidence="1">
    <location>
        <begin position="90"/>
        <end position="108"/>
    </location>
</feature>
<reference evidence="2" key="1">
    <citation type="submission" date="2022-12" db="EMBL/GenBank/DDBJ databases">
        <authorList>
            <person name="Wang J."/>
        </authorList>
    </citation>
    <scope>NUCLEOTIDE SEQUENCE</scope>
    <source>
        <strain evidence="2">HY-45-18</strain>
    </source>
</reference>
<organism evidence="2 3">
    <name type="scientific">Clostridium aestuarii</name>
    <dbReference type="NCBI Taxonomy" id="338193"/>
    <lineage>
        <taxon>Bacteria</taxon>
        <taxon>Bacillati</taxon>
        <taxon>Bacillota</taxon>
        <taxon>Clostridia</taxon>
        <taxon>Eubacteriales</taxon>
        <taxon>Clostridiaceae</taxon>
        <taxon>Clostridium</taxon>
    </lineage>
</organism>
<name>A0ABT4D078_9CLOT</name>
<evidence type="ECO:0000256" key="1">
    <source>
        <dbReference type="SAM" id="Phobius"/>
    </source>
</evidence>
<gene>
    <name evidence="2" type="ORF">OW763_09845</name>
</gene>
<keyword evidence="1" id="KW-0812">Transmembrane</keyword>
<evidence type="ECO:0000313" key="2">
    <source>
        <dbReference type="EMBL" id="MCY6484641.1"/>
    </source>
</evidence>
<feature type="transmembrane region" description="Helical" evidence="1">
    <location>
        <begin position="6"/>
        <end position="26"/>
    </location>
</feature>
<keyword evidence="1" id="KW-1133">Transmembrane helix</keyword>
<dbReference type="Proteomes" id="UP001078443">
    <property type="component" value="Unassembled WGS sequence"/>
</dbReference>
<evidence type="ECO:0000313" key="3">
    <source>
        <dbReference type="Proteomes" id="UP001078443"/>
    </source>
</evidence>
<sequence length="113" mass="13266">MNITSISLSYLFLGVFIVSFAFFIYYKVLITKTTSNSPSREKIIGTMKKSETWRQKNNIMSYVSVFWAIISLALFIYLKFFFKIRLINMLYVFAYIAAIVISIIFLGIRKKEK</sequence>
<keyword evidence="1" id="KW-0472">Membrane</keyword>
<comment type="caution">
    <text evidence="2">The sequence shown here is derived from an EMBL/GenBank/DDBJ whole genome shotgun (WGS) entry which is preliminary data.</text>
</comment>
<proteinExistence type="predicted"/>
<protein>
    <recommendedName>
        <fullName evidence="4">SdpI family protein</fullName>
    </recommendedName>
</protein>
<accession>A0ABT4D078</accession>
<feature type="transmembrane region" description="Helical" evidence="1">
    <location>
        <begin position="59"/>
        <end position="78"/>
    </location>
</feature>
<evidence type="ECO:0008006" key="4">
    <source>
        <dbReference type="Google" id="ProtNLM"/>
    </source>
</evidence>